<dbReference type="Pfam" id="PF06167">
    <property type="entry name" value="Peptidase_M90"/>
    <property type="match status" value="1"/>
</dbReference>
<keyword evidence="3" id="KW-1185">Reference proteome</keyword>
<dbReference type="GO" id="GO:0004177">
    <property type="term" value="F:aminopeptidase activity"/>
    <property type="evidence" value="ECO:0007669"/>
    <property type="project" value="TreeGrafter"/>
</dbReference>
<evidence type="ECO:0000256" key="1">
    <source>
        <dbReference type="SAM" id="Phobius"/>
    </source>
</evidence>
<dbReference type="InterPro" id="IPR024079">
    <property type="entry name" value="MetalloPept_cat_dom_sf"/>
</dbReference>
<keyword evidence="1" id="KW-1133">Transmembrane helix</keyword>
<gene>
    <name evidence="2" type="ORF">GBK04_01700</name>
</gene>
<evidence type="ECO:0000313" key="3">
    <source>
        <dbReference type="Proteomes" id="UP000479293"/>
    </source>
</evidence>
<dbReference type="InterPro" id="IPR042252">
    <property type="entry name" value="MtfA_N"/>
</dbReference>
<dbReference type="GO" id="GO:0005829">
    <property type="term" value="C:cytosol"/>
    <property type="evidence" value="ECO:0007669"/>
    <property type="project" value="TreeGrafter"/>
</dbReference>
<dbReference type="PANTHER" id="PTHR30164:SF2">
    <property type="entry name" value="PROTEIN MTFA"/>
    <property type="match status" value="1"/>
</dbReference>
<evidence type="ECO:0000313" key="2">
    <source>
        <dbReference type="EMBL" id="MPR32090.1"/>
    </source>
</evidence>
<dbReference type="PANTHER" id="PTHR30164">
    <property type="entry name" value="MTFA PEPTIDASE"/>
    <property type="match status" value="1"/>
</dbReference>
<dbReference type="CDD" id="cd20169">
    <property type="entry name" value="Peptidase_M90_mtfA"/>
    <property type="match status" value="1"/>
</dbReference>
<protein>
    <submittedName>
        <fullName evidence="2">Peptidase</fullName>
    </submittedName>
</protein>
<name>A0A7C9FB18_9BACT</name>
<dbReference type="InterPro" id="IPR010384">
    <property type="entry name" value="MtfA_fam"/>
</dbReference>
<dbReference type="Gene3D" id="1.10.472.150">
    <property type="entry name" value="Glucose-regulated metallo-peptidase M90, N-terminal domain"/>
    <property type="match status" value="1"/>
</dbReference>
<reference evidence="2 3" key="1">
    <citation type="submission" date="2019-10" db="EMBL/GenBank/DDBJ databases">
        <title>Draft Genome Sequence of Cytophagaceae sp. SJW1-29.</title>
        <authorList>
            <person name="Choi A."/>
        </authorList>
    </citation>
    <scope>NUCLEOTIDE SEQUENCE [LARGE SCALE GENOMIC DNA]</scope>
    <source>
        <strain evidence="2 3">SJW1-29</strain>
    </source>
</reference>
<dbReference type="EMBL" id="WHLY01000002">
    <property type="protein sequence ID" value="MPR32090.1"/>
    <property type="molecule type" value="Genomic_DNA"/>
</dbReference>
<proteinExistence type="predicted"/>
<dbReference type="GO" id="GO:0008237">
    <property type="term" value="F:metallopeptidase activity"/>
    <property type="evidence" value="ECO:0007669"/>
    <property type="project" value="InterPro"/>
</dbReference>
<sequence length="259" mass="30006">MNATYWTFIIASIFLLAFIFWAVKTNYLKRRHPVFSNSWRAILEDKVSFYQTLTASDKARFEKEILYFINRITITGVEMEIDDTDRLLVASSAVIPLFGFPELRYRNISEVLLYKGTFNADNQTEGEARNILGKVGSGTMNRLMILSLPALHQGFENEKSKNNVGIHEFVHLIDKADGVTDGIPENLMQKQYVLPWLQLVHREIEKIKENESDINPYGATSEVEFLSVASEYFFNQPDLFAEKHPDLYELMTKMYRQEP</sequence>
<keyword evidence="1" id="KW-0472">Membrane</keyword>
<feature type="transmembrane region" description="Helical" evidence="1">
    <location>
        <begin position="6"/>
        <end position="23"/>
    </location>
</feature>
<comment type="caution">
    <text evidence="2">The sequence shown here is derived from an EMBL/GenBank/DDBJ whole genome shotgun (WGS) entry which is preliminary data.</text>
</comment>
<dbReference type="AlphaFoldDB" id="A0A7C9FB18"/>
<organism evidence="2 3">
    <name type="scientific">Salmonirosea aquatica</name>
    <dbReference type="NCBI Taxonomy" id="2654236"/>
    <lineage>
        <taxon>Bacteria</taxon>
        <taxon>Pseudomonadati</taxon>
        <taxon>Bacteroidota</taxon>
        <taxon>Cytophagia</taxon>
        <taxon>Cytophagales</taxon>
        <taxon>Spirosomataceae</taxon>
        <taxon>Salmonirosea</taxon>
    </lineage>
</organism>
<dbReference type="RefSeq" id="WP_152756300.1">
    <property type="nucleotide sequence ID" value="NZ_WHLY01000002.1"/>
</dbReference>
<dbReference type="Proteomes" id="UP000479293">
    <property type="component" value="Unassembled WGS sequence"/>
</dbReference>
<accession>A0A7C9FB18</accession>
<dbReference type="Gene3D" id="3.40.390.10">
    <property type="entry name" value="Collagenase (Catalytic Domain)"/>
    <property type="match status" value="1"/>
</dbReference>
<keyword evidence="1" id="KW-0812">Transmembrane</keyword>
<dbReference type="SUPFAM" id="SSF55486">
    <property type="entry name" value="Metalloproteases ('zincins'), catalytic domain"/>
    <property type="match status" value="1"/>
</dbReference>